<reference evidence="1 2" key="1">
    <citation type="journal article" date="2019" name="Commun. Biol.">
        <title>The bagworm genome reveals a unique fibroin gene that provides high tensile strength.</title>
        <authorList>
            <person name="Kono N."/>
            <person name="Nakamura H."/>
            <person name="Ohtoshi R."/>
            <person name="Tomita M."/>
            <person name="Numata K."/>
            <person name="Arakawa K."/>
        </authorList>
    </citation>
    <scope>NUCLEOTIDE SEQUENCE [LARGE SCALE GENOMIC DNA]</scope>
</reference>
<sequence>MNSASMRVYYWRNKNCDSFGLERVLDAAHEGQPGIVSMKARLEQNLRFLVVAIKKCFRDIKRTKSKMVKVGWNSTPARYRQNQLITCHYSIDQLTPNATGRSFALDATFPIQNRN</sequence>
<organism evidence="1 2">
    <name type="scientific">Eumeta variegata</name>
    <name type="common">Bagworm moth</name>
    <name type="synonym">Eumeta japonica</name>
    <dbReference type="NCBI Taxonomy" id="151549"/>
    <lineage>
        <taxon>Eukaryota</taxon>
        <taxon>Metazoa</taxon>
        <taxon>Ecdysozoa</taxon>
        <taxon>Arthropoda</taxon>
        <taxon>Hexapoda</taxon>
        <taxon>Insecta</taxon>
        <taxon>Pterygota</taxon>
        <taxon>Neoptera</taxon>
        <taxon>Endopterygota</taxon>
        <taxon>Lepidoptera</taxon>
        <taxon>Glossata</taxon>
        <taxon>Ditrysia</taxon>
        <taxon>Tineoidea</taxon>
        <taxon>Psychidae</taxon>
        <taxon>Oiketicinae</taxon>
        <taxon>Eumeta</taxon>
    </lineage>
</organism>
<name>A0A4C1Z2E4_EUMVA</name>
<keyword evidence="2" id="KW-1185">Reference proteome</keyword>
<protein>
    <submittedName>
        <fullName evidence="1">Uncharacterized protein</fullName>
    </submittedName>
</protein>
<accession>A0A4C1Z2E4</accession>
<comment type="caution">
    <text evidence="1">The sequence shown here is derived from an EMBL/GenBank/DDBJ whole genome shotgun (WGS) entry which is preliminary data.</text>
</comment>
<dbReference type="Proteomes" id="UP000299102">
    <property type="component" value="Unassembled WGS sequence"/>
</dbReference>
<dbReference type="AlphaFoldDB" id="A0A4C1Z2E4"/>
<gene>
    <name evidence="1" type="ORF">EVAR_94914_1</name>
</gene>
<proteinExistence type="predicted"/>
<dbReference type="EMBL" id="BGZK01001585">
    <property type="protein sequence ID" value="GBP82756.1"/>
    <property type="molecule type" value="Genomic_DNA"/>
</dbReference>
<evidence type="ECO:0000313" key="1">
    <source>
        <dbReference type="EMBL" id="GBP82756.1"/>
    </source>
</evidence>
<evidence type="ECO:0000313" key="2">
    <source>
        <dbReference type="Proteomes" id="UP000299102"/>
    </source>
</evidence>